<dbReference type="GeneID" id="20087450"/>
<dbReference type="FunFam" id="3.40.50.10890:FF:000001">
    <property type="entry name" value="Cleavage and polyadenylation specificity factor subunit 3"/>
    <property type="match status" value="1"/>
</dbReference>
<gene>
    <name evidence="8" type="ORF">H310_10400</name>
</gene>
<keyword evidence="2" id="KW-0507">mRNA processing</keyword>
<accession>A0A024TQC6</accession>
<dbReference type="InterPro" id="IPR011108">
    <property type="entry name" value="RMMBL"/>
</dbReference>
<evidence type="ECO:0000256" key="1">
    <source>
        <dbReference type="ARBA" id="ARBA00004123"/>
    </source>
</evidence>
<comment type="subcellular location">
    <subcellularLocation>
        <location evidence="1">Nucleus</location>
    </subcellularLocation>
</comment>
<name>A0A024TQC6_9STRA</name>
<dbReference type="Pfam" id="PF07521">
    <property type="entry name" value="RMMBL"/>
    <property type="match status" value="1"/>
</dbReference>
<dbReference type="VEuPathDB" id="FungiDB:H310_10400"/>
<feature type="domain" description="Metallo-beta-lactamase" evidence="6">
    <location>
        <begin position="30"/>
        <end position="240"/>
    </location>
</feature>
<dbReference type="Pfam" id="PF11718">
    <property type="entry name" value="CPSF73-100_C"/>
    <property type="match status" value="1"/>
</dbReference>
<dbReference type="PANTHER" id="PTHR11203:SF11">
    <property type="entry name" value="CLEAVAGE AND POLYADENYLATION SPECIFICITY FACTOR SUBUNIT 3"/>
    <property type="match status" value="1"/>
</dbReference>
<dbReference type="CDD" id="cd16292">
    <property type="entry name" value="CPSF3-like_MBL-fold"/>
    <property type="match status" value="1"/>
</dbReference>
<dbReference type="Pfam" id="PF10996">
    <property type="entry name" value="Beta-Casp"/>
    <property type="match status" value="1"/>
</dbReference>
<dbReference type="RefSeq" id="XP_008875002.1">
    <property type="nucleotide sequence ID" value="XM_008876780.1"/>
</dbReference>
<dbReference type="GO" id="GO:0003723">
    <property type="term" value="F:RNA binding"/>
    <property type="evidence" value="ECO:0007669"/>
    <property type="project" value="TreeGrafter"/>
</dbReference>
<dbReference type="InterPro" id="IPR050698">
    <property type="entry name" value="MBL"/>
</dbReference>
<keyword evidence="3" id="KW-0540">Nuclease</keyword>
<keyword evidence="5" id="KW-0539">Nucleus</keyword>
<dbReference type="Pfam" id="PF16661">
    <property type="entry name" value="Lactamase_B_6"/>
    <property type="match status" value="1"/>
</dbReference>
<dbReference type="SMART" id="SM01027">
    <property type="entry name" value="Beta-Casp"/>
    <property type="match status" value="1"/>
</dbReference>
<dbReference type="InterPro" id="IPR022712">
    <property type="entry name" value="Beta_Casp"/>
</dbReference>
<keyword evidence="4" id="KW-0378">Hydrolase</keyword>
<dbReference type="InterPro" id="IPR036866">
    <property type="entry name" value="RibonucZ/Hydroxyglut_hydro"/>
</dbReference>
<organism evidence="8">
    <name type="scientific">Aphanomyces invadans</name>
    <dbReference type="NCBI Taxonomy" id="157072"/>
    <lineage>
        <taxon>Eukaryota</taxon>
        <taxon>Sar</taxon>
        <taxon>Stramenopiles</taxon>
        <taxon>Oomycota</taxon>
        <taxon>Saprolegniomycetes</taxon>
        <taxon>Saprolegniales</taxon>
        <taxon>Verrucalvaceae</taxon>
        <taxon>Aphanomyces</taxon>
    </lineage>
</organism>
<dbReference type="SUPFAM" id="SSF56281">
    <property type="entry name" value="Metallo-hydrolase/oxidoreductase"/>
    <property type="match status" value="1"/>
</dbReference>
<dbReference type="GO" id="GO:0004534">
    <property type="term" value="F:5'-3' RNA exonuclease activity"/>
    <property type="evidence" value="ECO:0007669"/>
    <property type="project" value="TreeGrafter"/>
</dbReference>
<evidence type="ECO:0000256" key="4">
    <source>
        <dbReference type="ARBA" id="ARBA00022801"/>
    </source>
</evidence>
<dbReference type="GO" id="GO:0006398">
    <property type="term" value="P:mRNA 3'-end processing by stem-loop binding and cleavage"/>
    <property type="evidence" value="ECO:0007669"/>
    <property type="project" value="TreeGrafter"/>
</dbReference>
<evidence type="ECO:0008006" key="9">
    <source>
        <dbReference type="Google" id="ProtNLM"/>
    </source>
</evidence>
<dbReference type="AlphaFoldDB" id="A0A024TQC6"/>
<dbReference type="GO" id="GO:0004521">
    <property type="term" value="F:RNA endonuclease activity"/>
    <property type="evidence" value="ECO:0007669"/>
    <property type="project" value="TreeGrafter"/>
</dbReference>
<dbReference type="GO" id="GO:0005847">
    <property type="term" value="C:mRNA cleavage and polyadenylation specificity factor complex"/>
    <property type="evidence" value="ECO:0007669"/>
    <property type="project" value="TreeGrafter"/>
</dbReference>
<evidence type="ECO:0000256" key="5">
    <source>
        <dbReference type="ARBA" id="ARBA00023242"/>
    </source>
</evidence>
<dbReference type="InterPro" id="IPR001279">
    <property type="entry name" value="Metallo-B-lactamas"/>
</dbReference>
<dbReference type="OrthoDB" id="10249535at2759"/>
<feature type="domain" description="Beta-Casp" evidence="7">
    <location>
        <begin position="252"/>
        <end position="373"/>
    </location>
</feature>
<protein>
    <recommendedName>
        <fullName evidence="9">Cleavage and polyadenylation specificity factor subunit 3</fullName>
    </recommendedName>
</protein>
<proteinExistence type="predicted"/>
<reference evidence="8" key="1">
    <citation type="submission" date="2013-12" db="EMBL/GenBank/DDBJ databases">
        <title>The Genome Sequence of Aphanomyces invadans NJM9701.</title>
        <authorList>
            <consortium name="The Broad Institute Genomics Platform"/>
            <person name="Russ C."/>
            <person name="Tyler B."/>
            <person name="van West P."/>
            <person name="Dieguez-Uribeondo J."/>
            <person name="Young S.K."/>
            <person name="Zeng Q."/>
            <person name="Gargeya S."/>
            <person name="Fitzgerald M."/>
            <person name="Abouelleil A."/>
            <person name="Alvarado L."/>
            <person name="Chapman S.B."/>
            <person name="Gainer-Dewar J."/>
            <person name="Goldberg J."/>
            <person name="Griggs A."/>
            <person name="Gujja S."/>
            <person name="Hansen M."/>
            <person name="Howarth C."/>
            <person name="Imamovic A."/>
            <person name="Ireland A."/>
            <person name="Larimer J."/>
            <person name="McCowan C."/>
            <person name="Murphy C."/>
            <person name="Pearson M."/>
            <person name="Poon T.W."/>
            <person name="Priest M."/>
            <person name="Roberts A."/>
            <person name="Saif S."/>
            <person name="Shea T."/>
            <person name="Sykes S."/>
            <person name="Wortman J."/>
            <person name="Nusbaum C."/>
            <person name="Birren B."/>
        </authorList>
    </citation>
    <scope>NUCLEOTIDE SEQUENCE [LARGE SCALE GENOMIC DNA]</scope>
    <source>
        <strain evidence="8">NJM9701</strain>
    </source>
</reference>
<dbReference type="EMBL" id="KI913977">
    <property type="protein sequence ID" value="ETV96209.1"/>
    <property type="molecule type" value="Genomic_DNA"/>
</dbReference>
<dbReference type="InterPro" id="IPR021718">
    <property type="entry name" value="CPSF73-100_C"/>
</dbReference>
<sequence length="646" mass="71937">MATKRKGEEDAGDERHVMRIMPLGAGNEVGRSCIILKFQGKTIMLDCGVHPGYSGHGSLPYFDSVEAEEIDLLLITHFHIDHVAGLPHFTEKTGFKGRIFMTHPTKAVMQMMLRDFLRVSNISVEDQIYDDKDLERCVAKVEIIDFHQEKMINGIKFTPYNAGHVLGACMFLIEIGGVKVLYTGDYSLENDRHLMAAEIPGVSPDVLIVESTYGVQVHQSVVEREGRFTGQVESVVRRGGRCLIPVFALGRTQELLLILDEHWKAHPDLQNVPIYFASKLAAKALRVYQTYINMMNERIRKQIAISNPFQFEFISNLKSLKDFDDTGPSVVMASPGMLQSGVSRQLFERWCSDKKNECLIPGYVVEGTLAKKILSLPTEITSMDGRLLPMNCSVEYISFSAHADFVGTSGFIEKVAPPHIVLVHGEKTEMMRLKAALHKKFHNPKVYQPQIYTPANTVDVVLEFRGEKVAKAIGRMATDLAGHAKLRSTEKKKVSGLLVEHDFHTHVMHPDDLSEYTTNLLVGSIVQKQHGDALVIIVGLKNTFSVVPFVHQPFDVLVVLVRQMYADLTSTHDTIIVGKRVMVTHCPPDKVVIEWTADPSADMIADSIVALTMHAQASPASFKVRTRCLARHGAWLSLACAICVGA</sequence>
<evidence type="ECO:0000259" key="7">
    <source>
        <dbReference type="SMART" id="SM01027"/>
    </source>
</evidence>
<evidence type="ECO:0000313" key="8">
    <source>
        <dbReference type="EMBL" id="ETV96209.1"/>
    </source>
</evidence>
<dbReference type="PANTHER" id="PTHR11203">
    <property type="entry name" value="CLEAVAGE AND POLYADENYLATION SPECIFICITY FACTOR FAMILY MEMBER"/>
    <property type="match status" value="1"/>
</dbReference>
<dbReference type="Gene3D" id="3.60.15.10">
    <property type="entry name" value="Ribonuclease Z/Hydroxyacylglutathione hydrolase-like"/>
    <property type="match status" value="1"/>
</dbReference>
<dbReference type="SMART" id="SM00849">
    <property type="entry name" value="Lactamase_B"/>
    <property type="match status" value="1"/>
</dbReference>
<evidence type="ECO:0000256" key="2">
    <source>
        <dbReference type="ARBA" id="ARBA00022664"/>
    </source>
</evidence>
<evidence type="ECO:0000259" key="6">
    <source>
        <dbReference type="SMART" id="SM00849"/>
    </source>
</evidence>
<evidence type="ECO:0000256" key="3">
    <source>
        <dbReference type="ARBA" id="ARBA00022722"/>
    </source>
</evidence>
<dbReference type="Gene3D" id="3.40.50.10890">
    <property type="match status" value="1"/>
</dbReference>